<sequence length="542" mass="61374">MAITTAAQQSNAAQPCHICRTLCQQRCQRCRSTYYCSIECQKKDWKKHRKVCKQEQAVEAWKELCQIVASSTAAEANRGFHQARDELIQQQQIEKDEPRQKTQRQERSHSQTPASPDETKSAESSLPRYQGKLSYSIEKMPNLFMYQVIVSIPITHPFTADSCRTEIVGGSILTVQLSSSEPIVQISFPHPKLSMVGQARAVDLVDDNHRALYIRLVDTDQSMDSTARDRLFVPANDASKVSCRSCRQRLFPENTIHNVLWMPSSRWEDMADYLTCLDPTNTAVETLSSPMGVGKRHHILQDTTTLVVHVEDVLDTSVCVLAVPGYGQEDTMEESNTQNTWMQTRIGATLTCSQCSDVIGEASNVDTFRFFHHKLCCNEQPVSTLSTFLATEMVRHAETQAVYSFGIVHPTHRLLLLQLVSWESEVAYSHESLVDSQELHELQWRKVAKIMFYETIEAELAVTSPRLLWQTDWCCDPVTNSMPNNNTNIIKLYLNATEWTKLKDELTELSLKQVREIADATVVAKTGTAPSKDVRLATVLRN</sequence>
<dbReference type="PANTHER" id="PTHR31531">
    <property type="entry name" value="E3 UBIQUITIN-PROTEIN LIGASE E3D FAMILY MEMBER"/>
    <property type="match status" value="1"/>
</dbReference>
<dbReference type="GO" id="GO:0000209">
    <property type="term" value="P:protein polyubiquitination"/>
    <property type="evidence" value="ECO:0007669"/>
    <property type="project" value="TreeGrafter"/>
</dbReference>
<dbReference type="GO" id="GO:0061630">
    <property type="term" value="F:ubiquitin protein ligase activity"/>
    <property type="evidence" value="ECO:0007669"/>
    <property type="project" value="TreeGrafter"/>
</dbReference>
<reference evidence="7 8" key="1">
    <citation type="journal article" date="2015" name="Plant Cell">
        <title>Oil accumulation by the oleaginous diatom Fistulifera solaris as revealed by the genome and transcriptome.</title>
        <authorList>
            <person name="Tanaka T."/>
            <person name="Maeda Y."/>
            <person name="Veluchamy A."/>
            <person name="Tanaka M."/>
            <person name="Abida H."/>
            <person name="Marechal E."/>
            <person name="Bowler C."/>
            <person name="Muto M."/>
            <person name="Sunaga Y."/>
            <person name="Tanaka M."/>
            <person name="Yoshino T."/>
            <person name="Taniguchi T."/>
            <person name="Fukuda Y."/>
            <person name="Nemoto M."/>
            <person name="Matsumoto M."/>
            <person name="Wong P.S."/>
            <person name="Aburatani S."/>
            <person name="Fujibuchi W."/>
        </authorList>
    </citation>
    <scope>NUCLEOTIDE SEQUENCE [LARGE SCALE GENOMIC DNA]</scope>
    <source>
        <strain evidence="7 8">JPCC DA0580</strain>
    </source>
</reference>
<dbReference type="Pfam" id="PF01753">
    <property type="entry name" value="zf-MYND"/>
    <property type="match status" value="1"/>
</dbReference>
<dbReference type="GO" id="GO:0005634">
    <property type="term" value="C:nucleus"/>
    <property type="evidence" value="ECO:0007669"/>
    <property type="project" value="TreeGrafter"/>
</dbReference>
<dbReference type="EMBL" id="BDSP01000234">
    <property type="protein sequence ID" value="GAX25852.1"/>
    <property type="molecule type" value="Genomic_DNA"/>
</dbReference>
<dbReference type="GO" id="GO:0043161">
    <property type="term" value="P:proteasome-mediated ubiquitin-dependent protein catabolic process"/>
    <property type="evidence" value="ECO:0007669"/>
    <property type="project" value="TreeGrafter"/>
</dbReference>
<evidence type="ECO:0000256" key="4">
    <source>
        <dbReference type="PROSITE-ProRule" id="PRU00134"/>
    </source>
</evidence>
<protein>
    <recommendedName>
        <fullName evidence="6">MYND-type domain-containing protein</fullName>
    </recommendedName>
</protein>
<dbReference type="SUPFAM" id="SSF144232">
    <property type="entry name" value="HIT/MYND zinc finger-like"/>
    <property type="match status" value="1"/>
</dbReference>
<dbReference type="OrthoDB" id="341421at2759"/>
<dbReference type="PANTHER" id="PTHR31531:SF2">
    <property type="entry name" value="E3 UBIQUITIN-PROTEIN LIGASE E3D"/>
    <property type="match status" value="1"/>
</dbReference>
<keyword evidence="1" id="KW-0479">Metal-binding</keyword>
<comment type="caution">
    <text evidence="7">The sequence shown here is derived from an EMBL/GenBank/DDBJ whole genome shotgun (WGS) entry which is preliminary data.</text>
</comment>
<accession>A0A1Z5KID6</accession>
<feature type="domain" description="MYND-type" evidence="6">
    <location>
        <begin position="16"/>
        <end position="52"/>
    </location>
</feature>
<dbReference type="InterPro" id="IPR019193">
    <property type="entry name" value="UBQ-conj_enz_E2-bd_prot"/>
</dbReference>
<organism evidence="7 8">
    <name type="scientific">Fistulifera solaris</name>
    <name type="common">Oleaginous diatom</name>
    <dbReference type="NCBI Taxonomy" id="1519565"/>
    <lineage>
        <taxon>Eukaryota</taxon>
        <taxon>Sar</taxon>
        <taxon>Stramenopiles</taxon>
        <taxon>Ochrophyta</taxon>
        <taxon>Bacillariophyta</taxon>
        <taxon>Bacillariophyceae</taxon>
        <taxon>Bacillariophycidae</taxon>
        <taxon>Naviculales</taxon>
        <taxon>Naviculaceae</taxon>
        <taxon>Fistulifera</taxon>
    </lineage>
</organism>
<dbReference type="GO" id="GO:0051865">
    <property type="term" value="P:protein autoubiquitination"/>
    <property type="evidence" value="ECO:0007669"/>
    <property type="project" value="TreeGrafter"/>
</dbReference>
<feature type="compositionally biased region" description="Basic and acidic residues" evidence="5">
    <location>
        <begin position="92"/>
        <end position="109"/>
    </location>
</feature>
<name>A0A1Z5KID6_FISSO</name>
<dbReference type="PROSITE" id="PS50865">
    <property type="entry name" value="ZF_MYND_2"/>
    <property type="match status" value="1"/>
</dbReference>
<dbReference type="GO" id="GO:0005829">
    <property type="term" value="C:cytosol"/>
    <property type="evidence" value="ECO:0007669"/>
    <property type="project" value="TreeGrafter"/>
</dbReference>
<evidence type="ECO:0000256" key="5">
    <source>
        <dbReference type="SAM" id="MobiDB-lite"/>
    </source>
</evidence>
<dbReference type="Gene3D" id="6.10.140.2220">
    <property type="match status" value="1"/>
</dbReference>
<dbReference type="GO" id="GO:0030332">
    <property type="term" value="F:cyclin binding"/>
    <property type="evidence" value="ECO:0007669"/>
    <property type="project" value="TreeGrafter"/>
</dbReference>
<dbReference type="GO" id="GO:0006513">
    <property type="term" value="P:protein monoubiquitination"/>
    <property type="evidence" value="ECO:0007669"/>
    <property type="project" value="TreeGrafter"/>
</dbReference>
<dbReference type="InterPro" id="IPR002893">
    <property type="entry name" value="Znf_MYND"/>
</dbReference>
<dbReference type="AlphaFoldDB" id="A0A1Z5KID6"/>
<feature type="region of interest" description="Disordered" evidence="5">
    <location>
        <begin position="92"/>
        <end position="126"/>
    </location>
</feature>
<evidence type="ECO:0000256" key="2">
    <source>
        <dbReference type="ARBA" id="ARBA00022771"/>
    </source>
</evidence>
<dbReference type="InParanoid" id="A0A1Z5KID6"/>
<evidence type="ECO:0000313" key="8">
    <source>
        <dbReference type="Proteomes" id="UP000198406"/>
    </source>
</evidence>
<dbReference type="GO" id="GO:0031624">
    <property type="term" value="F:ubiquitin conjugating enzyme binding"/>
    <property type="evidence" value="ECO:0007669"/>
    <property type="project" value="TreeGrafter"/>
</dbReference>
<dbReference type="Pfam" id="PF09814">
    <property type="entry name" value="HECT_2"/>
    <property type="match status" value="1"/>
</dbReference>
<gene>
    <name evidence="7" type="ORF">FisN_6Hh110</name>
</gene>
<keyword evidence="3" id="KW-0862">Zinc</keyword>
<evidence type="ECO:0000256" key="3">
    <source>
        <dbReference type="ARBA" id="ARBA00022833"/>
    </source>
</evidence>
<dbReference type="PROSITE" id="PS01360">
    <property type="entry name" value="ZF_MYND_1"/>
    <property type="match status" value="1"/>
</dbReference>
<proteinExistence type="predicted"/>
<evidence type="ECO:0000259" key="6">
    <source>
        <dbReference type="PROSITE" id="PS50865"/>
    </source>
</evidence>
<dbReference type="GO" id="GO:0000151">
    <property type="term" value="C:ubiquitin ligase complex"/>
    <property type="evidence" value="ECO:0007669"/>
    <property type="project" value="TreeGrafter"/>
</dbReference>
<dbReference type="Proteomes" id="UP000198406">
    <property type="component" value="Unassembled WGS sequence"/>
</dbReference>
<keyword evidence="2 4" id="KW-0863">Zinc-finger</keyword>
<dbReference type="GO" id="GO:0008270">
    <property type="term" value="F:zinc ion binding"/>
    <property type="evidence" value="ECO:0007669"/>
    <property type="project" value="UniProtKB-KW"/>
</dbReference>
<evidence type="ECO:0000313" key="7">
    <source>
        <dbReference type="EMBL" id="GAX25852.1"/>
    </source>
</evidence>
<evidence type="ECO:0000256" key="1">
    <source>
        <dbReference type="ARBA" id="ARBA00022723"/>
    </source>
</evidence>
<keyword evidence="8" id="KW-1185">Reference proteome</keyword>